<dbReference type="VEuPathDB" id="FungiDB:AeMF1_012674"/>
<dbReference type="Gene3D" id="3.30.260.10">
    <property type="entry name" value="TCP-1-like chaperonin intermediate domain"/>
    <property type="match status" value="1"/>
</dbReference>
<dbReference type="EMBL" id="VJMJ01000013">
    <property type="protein sequence ID" value="KAF0743596.1"/>
    <property type="molecule type" value="Genomic_DNA"/>
</dbReference>
<dbReference type="Gene3D" id="3.50.7.10">
    <property type="entry name" value="GroEL"/>
    <property type="match status" value="1"/>
</dbReference>
<dbReference type="Proteomes" id="UP000481153">
    <property type="component" value="Unassembled WGS sequence"/>
</dbReference>
<evidence type="ECO:0000313" key="1">
    <source>
        <dbReference type="EMBL" id="KAF0743596.1"/>
    </source>
</evidence>
<keyword evidence="2" id="KW-1185">Reference proteome</keyword>
<dbReference type="GO" id="GO:0005634">
    <property type="term" value="C:nucleus"/>
    <property type="evidence" value="ECO:0007669"/>
    <property type="project" value="TreeGrafter"/>
</dbReference>
<proteinExistence type="predicted"/>
<dbReference type="Pfam" id="PF00118">
    <property type="entry name" value="Cpn60_TCP1"/>
    <property type="match status" value="1"/>
</dbReference>
<dbReference type="GO" id="GO:0032502">
    <property type="term" value="P:developmental process"/>
    <property type="evidence" value="ECO:0007669"/>
    <property type="project" value="TreeGrafter"/>
</dbReference>
<evidence type="ECO:0000313" key="2">
    <source>
        <dbReference type="Proteomes" id="UP000481153"/>
    </source>
</evidence>
<dbReference type="GO" id="GO:0005737">
    <property type="term" value="C:cytoplasm"/>
    <property type="evidence" value="ECO:0007669"/>
    <property type="project" value="TreeGrafter"/>
</dbReference>
<dbReference type="InterPro" id="IPR027413">
    <property type="entry name" value="GROEL-like_equatorial_sf"/>
</dbReference>
<dbReference type="InterPro" id="IPR027410">
    <property type="entry name" value="TCP-1-like_intermed_sf"/>
</dbReference>
<dbReference type="GO" id="GO:0006457">
    <property type="term" value="P:protein folding"/>
    <property type="evidence" value="ECO:0007669"/>
    <property type="project" value="InterPro"/>
</dbReference>
<dbReference type="AlphaFoldDB" id="A0A6G0XT40"/>
<dbReference type="SUPFAM" id="SSF52029">
    <property type="entry name" value="GroEL apical domain-like"/>
    <property type="match status" value="1"/>
</dbReference>
<dbReference type="GO" id="GO:0060271">
    <property type="term" value="P:cilium assembly"/>
    <property type="evidence" value="ECO:0007669"/>
    <property type="project" value="InterPro"/>
</dbReference>
<dbReference type="GO" id="GO:0051082">
    <property type="term" value="F:unfolded protein binding"/>
    <property type="evidence" value="ECO:0007669"/>
    <property type="project" value="InterPro"/>
</dbReference>
<dbReference type="SUPFAM" id="SSF48592">
    <property type="entry name" value="GroEL equatorial domain-like"/>
    <property type="match status" value="1"/>
</dbReference>
<dbReference type="PANTHER" id="PTHR46787:SF1">
    <property type="entry name" value="MOLECULAR CHAPERONE MKKS"/>
    <property type="match status" value="1"/>
</dbReference>
<name>A0A6G0XT40_9STRA</name>
<dbReference type="GO" id="GO:0005524">
    <property type="term" value="F:ATP binding"/>
    <property type="evidence" value="ECO:0007669"/>
    <property type="project" value="InterPro"/>
</dbReference>
<protein>
    <submittedName>
        <fullName evidence="1">Uncharacterized protein</fullName>
    </submittedName>
</protein>
<dbReference type="Gene3D" id="1.10.560.10">
    <property type="entry name" value="GroEL-like equatorial domain"/>
    <property type="match status" value="1"/>
</dbReference>
<dbReference type="PANTHER" id="PTHR46787">
    <property type="entry name" value="SYNDROMES PUTATIVE CHAPERONIN-RELATED"/>
    <property type="match status" value="1"/>
</dbReference>
<comment type="caution">
    <text evidence="1">The sequence shown here is derived from an EMBL/GenBank/DDBJ whole genome shotgun (WGS) entry which is preliminary data.</text>
</comment>
<gene>
    <name evidence="1" type="ORF">Ae201684_001739</name>
</gene>
<dbReference type="InterPro" id="IPR028790">
    <property type="entry name" value="MKKS"/>
</dbReference>
<sequence length="495" mass="53945">MPRKLQTFDVEVVDKEEISQGILNLAYELWCLSSTAYGPKGQFILVQANELCGDAFVLTSSASRILDRISLDSSVGVLMAHFIDSHLKQYRDGGHLCILLVSKLLLELFSERYFGLHLALEWSVAAMAETEEDIEWQDEEALVAAVRGIVAPKSVANAPDSLCKLLAQTFVGHIPWLLHHPTDRPLVKVVQAPSQSTAKALSHTALVSVSCPRAQLPLANVIIALFNVTIRPSVIDTPSDLKITLTVDTGDYHLAMAPSSSFINEAEMLVWRRIADKLHDYGVHLVLSQKKIPAFLATYLNQLGIAAIERLSIHHIENVQAVSGARMLSDWIGAGITKDDLGFLSEVSHVQVGDKKYIGFVGRPTRYSQTSRTRPVSTLIMPCDDTIAFDELDHVVQAAMYGLTTLLVDAAVVPGAGVTETYLVKQLRLKATALSNHRQLERIVECVADALDSIPAVEATFSVLDGAAVKRSALTTALTLVMALLRLESAVVTAP</sequence>
<dbReference type="InterPro" id="IPR002423">
    <property type="entry name" value="Cpn60/GroEL/TCP-1"/>
</dbReference>
<organism evidence="1 2">
    <name type="scientific">Aphanomyces euteiches</name>
    <dbReference type="NCBI Taxonomy" id="100861"/>
    <lineage>
        <taxon>Eukaryota</taxon>
        <taxon>Sar</taxon>
        <taxon>Stramenopiles</taxon>
        <taxon>Oomycota</taxon>
        <taxon>Saprolegniomycetes</taxon>
        <taxon>Saprolegniales</taxon>
        <taxon>Verrucalvaceae</taxon>
        <taxon>Aphanomyces</taxon>
    </lineage>
</organism>
<accession>A0A6G0XT40</accession>
<dbReference type="InterPro" id="IPR027409">
    <property type="entry name" value="GroEL-like_apical_dom_sf"/>
</dbReference>
<reference evidence="1 2" key="1">
    <citation type="submission" date="2019-07" db="EMBL/GenBank/DDBJ databases">
        <title>Genomics analysis of Aphanomyces spp. identifies a new class of oomycete effector associated with host adaptation.</title>
        <authorList>
            <person name="Gaulin E."/>
        </authorList>
    </citation>
    <scope>NUCLEOTIDE SEQUENCE [LARGE SCALE GENOMIC DNA]</scope>
    <source>
        <strain evidence="1 2">ATCC 201684</strain>
    </source>
</reference>
<dbReference type="GO" id="GO:0051131">
    <property type="term" value="P:chaperone-mediated protein complex assembly"/>
    <property type="evidence" value="ECO:0007669"/>
    <property type="project" value="TreeGrafter"/>
</dbReference>